<evidence type="ECO:0000313" key="8">
    <source>
        <dbReference type="Proteomes" id="UP000549113"/>
    </source>
</evidence>
<dbReference type="Pfam" id="PF14833">
    <property type="entry name" value="NAD_binding_11"/>
    <property type="match status" value="1"/>
</dbReference>
<dbReference type="InterPro" id="IPR036291">
    <property type="entry name" value="NAD(P)-bd_dom_sf"/>
</dbReference>
<dbReference type="InterPro" id="IPR013328">
    <property type="entry name" value="6PGD_dom2"/>
</dbReference>
<comment type="similarity">
    <text evidence="1">Belongs to the HIBADH-related family.</text>
</comment>
<dbReference type="EC" id="1.1.1.31" evidence="7"/>
<feature type="active site" evidence="4">
    <location>
        <position position="167"/>
    </location>
</feature>
<evidence type="ECO:0000313" key="7">
    <source>
        <dbReference type="EMBL" id="MBB4141259.1"/>
    </source>
</evidence>
<dbReference type="Gene3D" id="3.40.50.720">
    <property type="entry name" value="NAD(P)-binding Rossmann-like Domain"/>
    <property type="match status" value="1"/>
</dbReference>
<dbReference type="SUPFAM" id="SSF51735">
    <property type="entry name" value="NAD(P)-binding Rossmann-fold domains"/>
    <property type="match status" value="1"/>
</dbReference>
<comment type="caution">
    <text evidence="7">The sequence shown here is derived from an EMBL/GenBank/DDBJ whole genome shotgun (WGS) entry which is preliminary data.</text>
</comment>
<dbReference type="RefSeq" id="WP_183500754.1">
    <property type="nucleotide sequence ID" value="NZ_BAABCO010000003.1"/>
</dbReference>
<dbReference type="PIRSF" id="PIRSF000103">
    <property type="entry name" value="HIBADH"/>
    <property type="match status" value="1"/>
</dbReference>
<dbReference type="InterPro" id="IPR029154">
    <property type="entry name" value="HIBADH-like_NADP-bd"/>
</dbReference>
<dbReference type="GO" id="GO:0050661">
    <property type="term" value="F:NADP binding"/>
    <property type="evidence" value="ECO:0007669"/>
    <property type="project" value="InterPro"/>
</dbReference>
<dbReference type="InterPro" id="IPR008927">
    <property type="entry name" value="6-PGluconate_DH-like_C_sf"/>
</dbReference>
<dbReference type="EMBL" id="JACIFH010000001">
    <property type="protein sequence ID" value="MBB4141259.1"/>
    <property type="molecule type" value="Genomic_DNA"/>
</dbReference>
<feature type="domain" description="6-phosphogluconate dehydrogenase NADP-binding" evidence="5">
    <location>
        <begin position="2"/>
        <end position="158"/>
    </location>
</feature>
<dbReference type="AlphaFoldDB" id="A0AA40VNY0"/>
<gene>
    <name evidence="7" type="ORF">BKA10_003053</name>
</gene>
<sequence>MRVGFIGLGQMGRGMAANLLAAGHELVVTDIAPHAATELLAHGASWAATAEELARSVEVVFTSLPTPADVEDVAASLESGLGEGTAWFDLSTNSVDTVRSLAARLAEREVAFLDAPVSGGPNGAATGRLAIWVGGDRVAFDRHLELLQAIADKPAYIGPIGAGTIAKLVHNMTSLGISAVLGEMMTVGVKAGLEPLALFEAIRSGAAGRARSFDKFGNRVLSGDLDTPSFQLRLAYKDAGLAVRLAREFEVPTALCDIIYDEMTEAMDRGWGGRDSQAFLQLQQERAGVPPLQVDPADLAAVFDRT</sequence>
<evidence type="ECO:0000256" key="1">
    <source>
        <dbReference type="ARBA" id="ARBA00009080"/>
    </source>
</evidence>
<dbReference type="InterPro" id="IPR006115">
    <property type="entry name" value="6PGDH_NADP-bd"/>
</dbReference>
<evidence type="ECO:0000256" key="2">
    <source>
        <dbReference type="ARBA" id="ARBA00023002"/>
    </source>
</evidence>
<keyword evidence="3" id="KW-0520">NAD</keyword>
<organism evidence="7 8">
    <name type="scientific">Microbacterium invictum</name>
    <dbReference type="NCBI Taxonomy" id="515415"/>
    <lineage>
        <taxon>Bacteria</taxon>
        <taxon>Bacillati</taxon>
        <taxon>Actinomycetota</taxon>
        <taxon>Actinomycetes</taxon>
        <taxon>Micrococcales</taxon>
        <taxon>Microbacteriaceae</taxon>
        <taxon>Microbacterium</taxon>
    </lineage>
</organism>
<name>A0AA40VNY0_9MICO</name>
<dbReference type="PANTHER" id="PTHR43060:SF15">
    <property type="entry name" value="3-HYDROXYISOBUTYRATE DEHYDROGENASE-LIKE 1, MITOCHONDRIAL-RELATED"/>
    <property type="match status" value="1"/>
</dbReference>
<evidence type="ECO:0000256" key="3">
    <source>
        <dbReference type="ARBA" id="ARBA00023027"/>
    </source>
</evidence>
<keyword evidence="8" id="KW-1185">Reference proteome</keyword>
<dbReference type="PANTHER" id="PTHR43060">
    <property type="entry name" value="3-HYDROXYISOBUTYRATE DEHYDROGENASE-LIKE 1, MITOCHONDRIAL-RELATED"/>
    <property type="match status" value="1"/>
</dbReference>
<reference evidence="7 8" key="1">
    <citation type="submission" date="2020-08" db="EMBL/GenBank/DDBJ databases">
        <title>Sequencing the genomes of 1000 actinobacteria strains.</title>
        <authorList>
            <person name="Klenk H.-P."/>
        </authorList>
    </citation>
    <scope>NUCLEOTIDE SEQUENCE [LARGE SCALE GENOMIC DNA]</scope>
    <source>
        <strain evidence="7 8">DSM 19600</strain>
    </source>
</reference>
<dbReference type="SUPFAM" id="SSF48179">
    <property type="entry name" value="6-phosphogluconate dehydrogenase C-terminal domain-like"/>
    <property type="match status" value="1"/>
</dbReference>
<dbReference type="GO" id="GO:0008442">
    <property type="term" value="F:3-hydroxyisobutyrate dehydrogenase activity"/>
    <property type="evidence" value="ECO:0007669"/>
    <property type="project" value="UniProtKB-EC"/>
</dbReference>
<proteinExistence type="inferred from homology"/>
<evidence type="ECO:0000259" key="6">
    <source>
        <dbReference type="Pfam" id="PF14833"/>
    </source>
</evidence>
<dbReference type="GO" id="GO:0051287">
    <property type="term" value="F:NAD binding"/>
    <property type="evidence" value="ECO:0007669"/>
    <property type="project" value="InterPro"/>
</dbReference>
<keyword evidence="2 7" id="KW-0560">Oxidoreductase</keyword>
<protein>
    <submittedName>
        <fullName evidence="7">3-hydroxyisobutyrate dehydrogenase</fullName>
        <ecNumber evidence="7">1.1.1.31</ecNumber>
    </submittedName>
</protein>
<dbReference type="Pfam" id="PF03446">
    <property type="entry name" value="NAD_binding_2"/>
    <property type="match status" value="1"/>
</dbReference>
<dbReference type="Proteomes" id="UP000549113">
    <property type="component" value="Unassembled WGS sequence"/>
</dbReference>
<feature type="domain" description="3-hydroxyisobutyrate dehydrogenase-like NAD-binding" evidence="6">
    <location>
        <begin position="161"/>
        <end position="281"/>
    </location>
</feature>
<dbReference type="PROSITE" id="PS00895">
    <property type="entry name" value="3_HYDROXYISOBUT_DH"/>
    <property type="match status" value="1"/>
</dbReference>
<dbReference type="GO" id="GO:0016054">
    <property type="term" value="P:organic acid catabolic process"/>
    <property type="evidence" value="ECO:0007669"/>
    <property type="project" value="UniProtKB-ARBA"/>
</dbReference>
<dbReference type="Gene3D" id="1.10.1040.10">
    <property type="entry name" value="N-(1-d-carboxylethyl)-l-norvaline Dehydrogenase, domain 2"/>
    <property type="match status" value="1"/>
</dbReference>
<dbReference type="InterPro" id="IPR002204">
    <property type="entry name" value="3-OH-isobutyrate_DH-rel_CS"/>
</dbReference>
<accession>A0AA40VNY0</accession>
<evidence type="ECO:0000259" key="5">
    <source>
        <dbReference type="Pfam" id="PF03446"/>
    </source>
</evidence>
<dbReference type="InterPro" id="IPR015815">
    <property type="entry name" value="HIBADH-related"/>
</dbReference>
<evidence type="ECO:0000256" key="4">
    <source>
        <dbReference type="PIRSR" id="PIRSR000103-1"/>
    </source>
</evidence>